<evidence type="ECO:0000313" key="3">
    <source>
        <dbReference type="Proteomes" id="UP000304900"/>
    </source>
</evidence>
<sequence>MKISFSLAILILCCSSCQWLGNQPSFGDDYITYKISKGNHEIDDNSTPLFTAGQLKFQAIFDSTCIYQTTDAGNQYDINKLLGFSDCNSQHHENSARFGWNWRDNALNIFAYIYVAGQRQEKQLGTLALGKMGSFSLSTLNNTYIFTFNGEQTIMPRHCSGGLGISYKLLPYFGGDEVAPHDIKIKIRNIE</sequence>
<reference evidence="2 3" key="1">
    <citation type="submission" date="2019-05" db="EMBL/GenBank/DDBJ databases">
        <title>Dyadobacter AR-3-8 sp. nov., isolated from arctic soil.</title>
        <authorList>
            <person name="Chaudhary D.K."/>
        </authorList>
    </citation>
    <scope>NUCLEOTIDE SEQUENCE [LARGE SCALE GENOMIC DNA]</scope>
    <source>
        <strain evidence="2 3">AR-3-8</strain>
    </source>
</reference>
<dbReference type="AlphaFoldDB" id="A0A4U6D407"/>
<proteinExistence type="predicted"/>
<dbReference type="EMBL" id="SZVO01000014">
    <property type="protein sequence ID" value="TKT88674.1"/>
    <property type="molecule type" value="Genomic_DNA"/>
</dbReference>
<accession>A0A4U6D407</accession>
<evidence type="ECO:0000313" key="2">
    <source>
        <dbReference type="EMBL" id="TKT88674.1"/>
    </source>
</evidence>
<organism evidence="2 3">
    <name type="scientific">Dyadobacter frigoris</name>
    <dbReference type="NCBI Taxonomy" id="2576211"/>
    <lineage>
        <taxon>Bacteria</taxon>
        <taxon>Pseudomonadati</taxon>
        <taxon>Bacteroidota</taxon>
        <taxon>Cytophagia</taxon>
        <taxon>Cytophagales</taxon>
        <taxon>Spirosomataceae</taxon>
        <taxon>Dyadobacter</taxon>
    </lineage>
</organism>
<gene>
    <name evidence="2" type="ORF">FDK13_25550</name>
</gene>
<evidence type="ECO:0008006" key="4">
    <source>
        <dbReference type="Google" id="ProtNLM"/>
    </source>
</evidence>
<dbReference type="Proteomes" id="UP000304900">
    <property type="component" value="Unassembled WGS sequence"/>
</dbReference>
<feature type="chain" id="PRO_5020468524" description="Lipoprotein" evidence="1">
    <location>
        <begin position="21"/>
        <end position="191"/>
    </location>
</feature>
<feature type="signal peptide" evidence="1">
    <location>
        <begin position="1"/>
        <end position="20"/>
    </location>
</feature>
<keyword evidence="1" id="KW-0732">Signal</keyword>
<keyword evidence="3" id="KW-1185">Reference proteome</keyword>
<dbReference type="OrthoDB" id="652507at2"/>
<evidence type="ECO:0000256" key="1">
    <source>
        <dbReference type="SAM" id="SignalP"/>
    </source>
</evidence>
<name>A0A4U6D407_9BACT</name>
<protein>
    <recommendedName>
        <fullName evidence="4">Lipoprotein</fullName>
    </recommendedName>
</protein>
<dbReference type="RefSeq" id="WP_137342857.1">
    <property type="nucleotide sequence ID" value="NZ_SZVO01000014.1"/>
</dbReference>
<comment type="caution">
    <text evidence="2">The sequence shown here is derived from an EMBL/GenBank/DDBJ whole genome shotgun (WGS) entry which is preliminary data.</text>
</comment>